<evidence type="ECO:0000313" key="16">
    <source>
        <dbReference type="Proteomes" id="UP000190896"/>
    </source>
</evidence>
<keyword evidence="10 14" id="KW-0046">Antibiotic resistance</keyword>
<reference evidence="15 16" key="1">
    <citation type="submission" date="2016-11" db="EMBL/GenBank/DDBJ databases">
        <title>Mixed transmission modes and dynamic genome evolution in an obligate animal-bacterial symbiosis.</title>
        <authorList>
            <person name="Russell S.L."/>
            <person name="Corbett-Detig R.B."/>
            <person name="Cavanaugh C.M."/>
        </authorList>
    </citation>
    <scope>NUCLEOTIDE SEQUENCE [LARGE SCALE GENOMIC DNA]</scope>
    <source>
        <strain evidence="15">Se-Cadez</strain>
    </source>
</reference>
<dbReference type="GO" id="GO:0046677">
    <property type="term" value="P:response to antibiotic"/>
    <property type="evidence" value="ECO:0007669"/>
    <property type="project" value="UniProtKB-UniRule"/>
</dbReference>
<protein>
    <recommendedName>
        <fullName evidence="4 14">Undecaprenyl-diphosphatase</fullName>
        <ecNumber evidence="3 14">3.6.1.27</ecNumber>
    </recommendedName>
    <alternativeName>
        <fullName evidence="12 14">Bacitracin resistance protein</fullName>
    </alternativeName>
    <alternativeName>
        <fullName evidence="11 14">Undecaprenyl pyrophosphate phosphatase</fullName>
    </alternativeName>
</protein>
<evidence type="ECO:0000256" key="12">
    <source>
        <dbReference type="ARBA" id="ARBA00032932"/>
    </source>
</evidence>
<evidence type="ECO:0000256" key="6">
    <source>
        <dbReference type="ARBA" id="ARBA00022692"/>
    </source>
</evidence>
<dbReference type="GO" id="GO:0005886">
    <property type="term" value="C:plasma membrane"/>
    <property type="evidence" value="ECO:0007669"/>
    <property type="project" value="UniProtKB-SubCell"/>
</dbReference>
<dbReference type="PANTHER" id="PTHR30622">
    <property type="entry name" value="UNDECAPRENYL-DIPHOSPHATASE"/>
    <property type="match status" value="1"/>
</dbReference>
<feature type="transmembrane region" description="Helical" evidence="14">
    <location>
        <begin position="246"/>
        <end position="266"/>
    </location>
</feature>
<evidence type="ECO:0000256" key="11">
    <source>
        <dbReference type="ARBA" id="ARBA00032707"/>
    </source>
</evidence>
<accession>A0A1T2KT44</accession>
<evidence type="ECO:0000256" key="1">
    <source>
        <dbReference type="ARBA" id="ARBA00004651"/>
    </source>
</evidence>
<keyword evidence="9 14" id="KW-0472">Membrane</keyword>
<keyword evidence="7 14" id="KW-0378">Hydrolase</keyword>
<dbReference type="GO" id="GO:0008360">
    <property type="term" value="P:regulation of cell shape"/>
    <property type="evidence" value="ECO:0007669"/>
    <property type="project" value="UniProtKB-KW"/>
</dbReference>
<sequence length="269" mass="29638">MDGFQIVVLALVQGLTEFLPMSSSAHLILTPKILGYSDQGLAFDVAVHLGSLVAVITYFRCEVFVMIRDFLKSLGSRGVQTKNSRMAWKIILATVPIVILGKLMYSMIQSDYRTISVIAISTIAFGVLLLWADIKGVRNRDEYSVTWKDALFIGLFQALAIFPGTSRSGVTMTAGMVIGLTREAASRFSFLLSIPTILMSGALVTFELVLDPLPVAWADLLVGALFSFAAAYICIHVFLRLIERISMLPFVVYRLLLGGVLIWFAMQQV</sequence>
<evidence type="ECO:0000256" key="8">
    <source>
        <dbReference type="ARBA" id="ARBA00022989"/>
    </source>
</evidence>
<dbReference type="PANTHER" id="PTHR30622:SF4">
    <property type="entry name" value="UNDECAPRENYL-DIPHOSPHATASE"/>
    <property type="match status" value="1"/>
</dbReference>
<dbReference type="NCBIfam" id="TIGR00753">
    <property type="entry name" value="undec_PP_bacA"/>
    <property type="match status" value="1"/>
</dbReference>
<comment type="subcellular location">
    <subcellularLocation>
        <location evidence="1 14">Cell membrane</location>
        <topology evidence="1 14">Multi-pass membrane protein</topology>
    </subcellularLocation>
</comment>
<keyword evidence="5 14" id="KW-1003">Cell membrane</keyword>
<dbReference type="OrthoDB" id="9808289at2"/>
<name>A0A1T2KT44_9GAMM</name>
<feature type="transmembrane region" description="Helical" evidence="14">
    <location>
        <begin position="216"/>
        <end position="239"/>
    </location>
</feature>
<dbReference type="AlphaFoldDB" id="A0A1T2KT44"/>
<comment type="caution">
    <text evidence="15">The sequence shown here is derived from an EMBL/GenBank/DDBJ whole genome shotgun (WGS) entry which is preliminary data.</text>
</comment>
<comment type="similarity">
    <text evidence="2 14">Belongs to the UppP family.</text>
</comment>
<keyword evidence="8 14" id="KW-1133">Transmembrane helix</keyword>
<evidence type="ECO:0000256" key="10">
    <source>
        <dbReference type="ARBA" id="ARBA00023251"/>
    </source>
</evidence>
<dbReference type="Proteomes" id="UP000190896">
    <property type="component" value="Unassembled WGS sequence"/>
</dbReference>
<evidence type="ECO:0000256" key="7">
    <source>
        <dbReference type="ARBA" id="ARBA00022801"/>
    </source>
</evidence>
<evidence type="ECO:0000256" key="4">
    <source>
        <dbReference type="ARBA" id="ARBA00021581"/>
    </source>
</evidence>
<comment type="miscellaneous">
    <text evidence="14">Bacitracin is thought to be involved in the inhibition of peptidoglycan synthesis by sequestering undecaprenyl diphosphate, thereby reducing the pool of lipid carrier available.</text>
</comment>
<evidence type="ECO:0000256" key="9">
    <source>
        <dbReference type="ARBA" id="ARBA00023136"/>
    </source>
</evidence>
<evidence type="ECO:0000313" key="15">
    <source>
        <dbReference type="EMBL" id="OOZ35896.1"/>
    </source>
</evidence>
<feature type="transmembrane region" description="Helical" evidence="14">
    <location>
        <begin position="41"/>
        <end position="67"/>
    </location>
</feature>
<dbReference type="HAMAP" id="MF_01006">
    <property type="entry name" value="Undec_diphosphatase"/>
    <property type="match status" value="1"/>
</dbReference>
<keyword evidence="14" id="KW-0573">Peptidoglycan synthesis</keyword>
<feature type="transmembrane region" description="Helical" evidence="14">
    <location>
        <begin position="112"/>
        <end position="132"/>
    </location>
</feature>
<dbReference type="GO" id="GO:0071555">
    <property type="term" value="P:cell wall organization"/>
    <property type="evidence" value="ECO:0007669"/>
    <property type="project" value="UniProtKB-KW"/>
</dbReference>
<feature type="transmembrane region" description="Helical" evidence="14">
    <location>
        <begin position="6"/>
        <end position="29"/>
    </location>
</feature>
<dbReference type="EMBL" id="MPRJ01000068">
    <property type="protein sequence ID" value="OOZ35896.1"/>
    <property type="molecule type" value="Genomic_DNA"/>
</dbReference>
<evidence type="ECO:0000256" key="2">
    <source>
        <dbReference type="ARBA" id="ARBA00010621"/>
    </source>
</evidence>
<keyword evidence="14" id="KW-0133">Cell shape</keyword>
<keyword evidence="16" id="KW-1185">Reference proteome</keyword>
<proteinExistence type="inferred from homology"/>
<evidence type="ECO:0000256" key="3">
    <source>
        <dbReference type="ARBA" id="ARBA00012374"/>
    </source>
</evidence>
<comment type="function">
    <text evidence="14">Catalyzes the dephosphorylation of undecaprenyl diphosphate (UPP). Confers resistance to bacitracin.</text>
</comment>
<evidence type="ECO:0000256" key="14">
    <source>
        <dbReference type="HAMAP-Rule" id="MF_01006"/>
    </source>
</evidence>
<dbReference type="InterPro" id="IPR003824">
    <property type="entry name" value="UppP"/>
</dbReference>
<evidence type="ECO:0000256" key="5">
    <source>
        <dbReference type="ARBA" id="ARBA00022475"/>
    </source>
</evidence>
<dbReference type="RefSeq" id="WP_078487839.1">
    <property type="nucleotide sequence ID" value="NZ_MPRJ01000068.1"/>
</dbReference>
<dbReference type="GO" id="GO:0050380">
    <property type="term" value="F:undecaprenyl-diphosphatase activity"/>
    <property type="evidence" value="ECO:0007669"/>
    <property type="project" value="UniProtKB-UniRule"/>
</dbReference>
<feature type="transmembrane region" description="Helical" evidence="14">
    <location>
        <begin position="190"/>
        <end position="210"/>
    </location>
</feature>
<dbReference type="GO" id="GO:0009252">
    <property type="term" value="P:peptidoglycan biosynthetic process"/>
    <property type="evidence" value="ECO:0007669"/>
    <property type="project" value="UniProtKB-KW"/>
</dbReference>
<organism evidence="15 16">
    <name type="scientific">Solemya velesiana gill symbiont</name>
    <dbReference type="NCBI Taxonomy" id="1918948"/>
    <lineage>
        <taxon>Bacteria</taxon>
        <taxon>Pseudomonadati</taxon>
        <taxon>Pseudomonadota</taxon>
        <taxon>Gammaproteobacteria</taxon>
        <taxon>sulfur-oxidizing symbionts</taxon>
    </lineage>
</organism>
<dbReference type="Pfam" id="PF02673">
    <property type="entry name" value="BacA"/>
    <property type="match status" value="1"/>
</dbReference>
<comment type="catalytic activity">
    <reaction evidence="13 14">
        <text>di-trans,octa-cis-undecaprenyl diphosphate + H2O = di-trans,octa-cis-undecaprenyl phosphate + phosphate + H(+)</text>
        <dbReference type="Rhea" id="RHEA:28094"/>
        <dbReference type="ChEBI" id="CHEBI:15377"/>
        <dbReference type="ChEBI" id="CHEBI:15378"/>
        <dbReference type="ChEBI" id="CHEBI:43474"/>
        <dbReference type="ChEBI" id="CHEBI:58405"/>
        <dbReference type="ChEBI" id="CHEBI:60392"/>
        <dbReference type="EC" id="3.6.1.27"/>
    </reaction>
</comment>
<feature type="transmembrane region" description="Helical" evidence="14">
    <location>
        <begin position="87"/>
        <end position="105"/>
    </location>
</feature>
<dbReference type="EC" id="3.6.1.27" evidence="3 14"/>
<evidence type="ECO:0000256" key="13">
    <source>
        <dbReference type="ARBA" id="ARBA00047594"/>
    </source>
</evidence>
<gene>
    <name evidence="14" type="primary">uppP</name>
    <name evidence="15" type="ORF">BOW51_09840</name>
</gene>
<dbReference type="NCBIfam" id="NF001393">
    <property type="entry name" value="PRK00281.2-4"/>
    <property type="match status" value="1"/>
</dbReference>
<keyword evidence="14" id="KW-0961">Cell wall biogenesis/degradation</keyword>
<keyword evidence="6 14" id="KW-0812">Transmembrane</keyword>